<dbReference type="InterPro" id="IPR007197">
    <property type="entry name" value="rSAM"/>
</dbReference>
<dbReference type="EMBL" id="JARGYT010000096">
    <property type="protein sequence ID" value="MDZ5762725.1"/>
    <property type="molecule type" value="Genomic_DNA"/>
</dbReference>
<accession>A0ABU5L9X2</accession>
<dbReference type="SFLD" id="SFLDS00029">
    <property type="entry name" value="Radical_SAM"/>
    <property type="match status" value="1"/>
</dbReference>
<evidence type="ECO:0000256" key="7">
    <source>
        <dbReference type="ARBA" id="ARBA00023239"/>
    </source>
</evidence>
<keyword evidence="10" id="KW-1185">Reference proteome</keyword>
<dbReference type="Gene3D" id="3.20.20.70">
    <property type="entry name" value="Aldolase class I"/>
    <property type="match status" value="1"/>
</dbReference>
<comment type="pathway">
    <text evidence="8">Purine metabolism; 7-cyano-7-deazaguanine biosynthesis.</text>
</comment>
<comment type="subunit">
    <text evidence="8">Homodimer.</text>
</comment>
<keyword evidence="2 8" id="KW-0949">S-adenosyl-L-methionine</keyword>
<dbReference type="InterPro" id="IPR013785">
    <property type="entry name" value="Aldolase_TIM"/>
</dbReference>
<comment type="similarity">
    <text evidence="8">Belongs to the radical SAM superfamily. 7-carboxy-7-deazaguanine synthase family.</text>
</comment>
<dbReference type="InterPro" id="IPR058240">
    <property type="entry name" value="rSAM_sf"/>
</dbReference>
<proteinExistence type="inferred from homology"/>
<feature type="binding site" evidence="8">
    <location>
        <position position="53"/>
    </location>
    <ligand>
        <name>[4Fe-4S] cluster</name>
        <dbReference type="ChEBI" id="CHEBI:49883"/>
        <note>4Fe-4S-S-AdoMet</note>
    </ligand>
</feature>
<evidence type="ECO:0000256" key="8">
    <source>
        <dbReference type="HAMAP-Rule" id="MF_00917"/>
    </source>
</evidence>
<keyword evidence="4 8" id="KW-0460">Magnesium</keyword>
<dbReference type="InterPro" id="IPR024924">
    <property type="entry name" value="7-CO-7-deazaguanine_synth-like"/>
</dbReference>
<comment type="cofactor">
    <cofactor evidence="8">
        <name>Mg(2+)</name>
        <dbReference type="ChEBI" id="CHEBI:18420"/>
    </cofactor>
</comment>
<organism evidence="9 10">
    <name type="scientific">Candidatus Cyrtobacter comes</name>
    <dbReference type="NCBI Taxonomy" id="675776"/>
    <lineage>
        <taxon>Bacteria</taxon>
        <taxon>Pseudomonadati</taxon>
        <taxon>Pseudomonadota</taxon>
        <taxon>Alphaproteobacteria</taxon>
        <taxon>Rickettsiales</taxon>
        <taxon>Candidatus Midichloriaceae</taxon>
        <taxon>Candidatus Cyrtobacter</taxon>
    </lineage>
</organism>
<feature type="binding site" evidence="8">
    <location>
        <position position="55"/>
    </location>
    <ligand>
        <name>Mg(2+)</name>
        <dbReference type="ChEBI" id="CHEBI:18420"/>
    </ligand>
</feature>
<feature type="binding site" evidence="8">
    <location>
        <begin position="177"/>
        <end position="180"/>
    </location>
    <ligand>
        <name>S-adenosyl-L-methionine</name>
        <dbReference type="ChEBI" id="CHEBI:59789"/>
    </ligand>
</feature>
<evidence type="ECO:0000256" key="3">
    <source>
        <dbReference type="ARBA" id="ARBA00022723"/>
    </source>
</evidence>
<keyword evidence="5 8" id="KW-0408">Iron</keyword>
<evidence type="ECO:0000256" key="6">
    <source>
        <dbReference type="ARBA" id="ARBA00023014"/>
    </source>
</evidence>
<comment type="cofactor">
    <cofactor evidence="8">
        <name>S-adenosyl-L-methionine</name>
        <dbReference type="ChEBI" id="CHEBI:59789"/>
    </cofactor>
    <text evidence="8">Binds 1 S-adenosyl-L-methionine per subunit.</text>
</comment>
<keyword evidence="6 8" id="KW-0411">Iron-sulfur</keyword>
<dbReference type="RefSeq" id="WP_322498170.1">
    <property type="nucleotide sequence ID" value="NZ_JARGYT010000096.1"/>
</dbReference>
<dbReference type="PANTHER" id="PTHR42836">
    <property type="entry name" value="7-CARBOXY-7-DEAZAGUANINE SYNTHASE"/>
    <property type="match status" value="1"/>
</dbReference>
<dbReference type="HAMAP" id="MF_00917">
    <property type="entry name" value="QueE"/>
    <property type="match status" value="1"/>
</dbReference>
<feature type="binding site" evidence="8">
    <location>
        <begin position="27"/>
        <end position="29"/>
    </location>
    <ligand>
        <name>substrate</name>
    </ligand>
</feature>
<feature type="binding site" evidence="8">
    <location>
        <position position="82"/>
    </location>
    <ligand>
        <name>substrate</name>
    </ligand>
</feature>
<keyword evidence="7 8" id="KW-0456">Lyase</keyword>
<evidence type="ECO:0000256" key="2">
    <source>
        <dbReference type="ARBA" id="ARBA00022691"/>
    </source>
</evidence>
<sequence>MFGNNIKLKPESGDGSSLKVHSIFHTIQGEGPFAGRPATFIRLSGCNLACNFCDTEFDSYEVLDVDLIATRVLAHEGLVVITGGEPFRQTLGPLCKLLTSYKKDVQIETNGTLYNEIDNKVTIVCSPKNVSGMYSRIREDILVRATAIKFLISAYDKRYNDIHEVGQSDYNIPVYVQPMDEYDDEKNKANMLKAIEIAKSYNVILGTVNKGCI</sequence>
<comment type="caution">
    <text evidence="9">The sequence shown here is derived from an EMBL/GenBank/DDBJ whole genome shotgun (WGS) entry which is preliminary data.</text>
</comment>
<evidence type="ECO:0000256" key="1">
    <source>
        <dbReference type="ARBA" id="ARBA00022485"/>
    </source>
</evidence>
<dbReference type="PANTHER" id="PTHR42836:SF1">
    <property type="entry name" value="7-CARBOXY-7-DEAZAGUANINE SYNTHASE"/>
    <property type="match status" value="1"/>
</dbReference>
<feature type="binding site" evidence="8">
    <location>
        <position position="46"/>
    </location>
    <ligand>
        <name>[4Fe-4S] cluster</name>
        <dbReference type="ChEBI" id="CHEBI:49883"/>
        <note>4Fe-4S-S-AdoMet</note>
    </ligand>
</feature>
<evidence type="ECO:0000256" key="4">
    <source>
        <dbReference type="ARBA" id="ARBA00022842"/>
    </source>
</evidence>
<dbReference type="Proteomes" id="UP001293791">
    <property type="component" value="Unassembled WGS sequence"/>
</dbReference>
<gene>
    <name evidence="8" type="primary">queE</name>
    <name evidence="9" type="ORF">Cyrtocomes_01119</name>
</gene>
<evidence type="ECO:0000313" key="10">
    <source>
        <dbReference type="Proteomes" id="UP001293791"/>
    </source>
</evidence>
<feature type="binding site" evidence="8">
    <location>
        <position position="84"/>
    </location>
    <ligand>
        <name>S-adenosyl-L-methionine</name>
        <dbReference type="ChEBI" id="CHEBI:59789"/>
    </ligand>
</feature>
<comment type="catalytic activity">
    <reaction evidence="8">
        <text>6-carboxy-5,6,7,8-tetrahydropterin + H(+) = 7-carboxy-7-carbaguanine + NH4(+)</text>
        <dbReference type="Rhea" id="RHEA:27974"/>
        <dbReference type="ChEBI" id="CHEBI:15378"/>
        <dbReference type="ChEBI" id="CHEBI:28938"/>
        <dbReference type="ChEBI" id="CHEBI:61032"/>
        <dbReference type="ChEBI" id="CHEBI:61036"/>
        <dbReference type="EC" id="4.3.99.3"/>
    </reaction>
</comment>
<protein>
    <recommendedName>
        <fullName evidence="8">7-carboxy-7-deazaguanine synthase</fullName>
        <shortName evidence="8">CDG synthase</shortName>
        <ecNumber evidence="8">4.3.99.3</ecNumber>
    </recommendedName>
    <alternativeName>
        <fullName evidence="8">Queuosine biosynthesis protein QueE</fullName>
    </alternativeName>
</protein>
<evidence type="ECO:0000313" key="9">
    <source>
        <dbReference type="EMBL" id="MDZ5762725.1"/>
    </source>
</evidence>
<feature type="binding site" evidence="8">
    <location>
        <position position="50"/>
    </location>
    <ligand>
        <name>[4Fe-4S] cluster</name>
        <dbReference type="ChEBI" id="CHEBI:49883"/>
        <note>4Fe-4S-S-AdoMet</note>
    </ligand>
</feature>
<comment type="cofactor">
    <cofactor evidence="8">
        <name>[4Fe-4S] cluster</name>
        <dbReference type="ChEBI" id="CHEBI:49883"/>
    </cofactor>
    <text evidence="8">Binds 1 [4Fe-4S] cluster. The cluster is coordinated with 3 cysteines and an exchangeable S-adenosyl-L-methionine.</text>
</comment>
<evidence type="ECO:0000256" key="5">
    <source>
        <dbReference type="ARBA" id="ARBA00023004"/>
    </source>
</evidence>
<keyword evidence="3 8" id="KW-0479">Metal-binding</keyword>
<reference evidence="9 10" key="1">
    <citation type="submission" date="2023-02" db="EMBL/GenBank/DDBJ databases">
        <title>Host association and intracellularity evolved multiple times independently in the Rickettsiales.</title>
        <authorList>
            <person name="Castelli M."/>
            <person name="Nardi T."/>
            <person name="Gammuto L."/>
            <person name="Bellinzona G."/>
            <person name="Sabaneyeva E."/>
            <person name="Potekhin A."/>
            <person name="Serra V."/>
            <person name="Petroni G."/>
            <person name="Sassera D."/>
        </authorList>
    </citation>
    <scope>NUCLEOTIDE SEQUENCE [LARGE SCALE GENOMIC DNA]</scope>
    <source>
        <strain evidence="9 10">BOD18</strain>
    </source>
</reference>
<feature type="binding site" evidence="8">
    <location>
        <position position="42"/>
    </location>
    <ligand>
        <name>substrate</name>
    </ligand>
</feature>
<comment type="caution">
    <text evidence="8">Lacks conserved residue(s) required for the propagation of feature annotation.</text>
</comment>
<feature type="binding site" evidence="8">
    <location>
        <begin position="126"/>
        <end position="128"/>
    </location>
    <ligand>
        <name>S-adenosyl-L-methionine</name>
        <dbReference type="ChEBI" id="CHEBI:59789"/>
    </ligand>
</feature>
<keyword evidence="8" id="KW-0671">Queuosine biosynthesis</keyword>
<dbReference type="EC" id="4.3.99.3" evidence="8"/>
<feature type="binding site" evidence="8">
    <location>
        <begin position="52"/>
        <end position="54"/>
    </location>
    <ligand>
        <name>S-adenosyl-L-methionine</name>
        <dbReference type="ChEBI" id="CHEBI:59789"/>
    </ligand>
</feature>
<dbReference type="PIRSF" id="PIRSF000370">
    <property type="entry name" value="QueE"/>
    <property type="match status" value="1"/>
</dbReference>
<dbReference type="SUPFAM" id="SSF102114">
    <property type="entry name" value="Radical SAM enzymes"/>
    <property type="match status" value="1"/>
</dbReference>
<name>A0ABU5L9X2_9RICK</name>
<comment type="function">
    <text evidence="8">Catalyzes the complex heterocyclic radical-mediated conversion of 6-carboxy-5,6,7,8-tetrahydropterin (CPH4) to 7-carboxy-7-deazaguanine (CDG), a step common to the biosynthetic pathways of all 7-deazapurine-containing compounds.</text>
</comment>
<keyword evidence="1 8" id="KW-0004">4Fe-4S</keyword>